<dbReference type="GO" id="GO:0005576">
    <property type="term" value="C:extracellular region"/>
    <property type="evidence" value="ECO:0007669"/>
    <property type="project" value="UniProtKB-SubCell"/>
</dbReference>
<dbReference type="Proteomes" id="UP000634660">
    <property type="component" value="Unassembled WGS sequence"/>
</dbReference>
<dbReference type="PRINTS" id="PR00207">
    <property type="entry name" value="FLAGELLIN"/>
</dbReference>
<dbReference type="InterPro" id="IPR001029">
    <property type="entry name" value="Flagellin_N"/>
</dbReference>
<organism evidence="8 9">
    <name type="scientific">Streptomyces subrutilus</name>
    <dbReference type="NCBI Taxonomy" id="36818"/>
    <lineage>
        <taxon>Bacteria</taxon>
        <taxon>Bacillati</taxon>
        <taxon>Actinomycetota</taxon>
        <taxon>Actinomycetes</taxon>
        <taxon>Kitasatosporales</taxon>
        <taxon>Streptomycetaceae</taxon>
        <taxon>Streptomyces</taxon>
    </lineage>
</organism>
<keyword evidence="4" id="KW-0964">Secreted</keyword>
<evidence type="ECO:0000313" key="7">
    <source>
        <dbReference type="EMBL" id="GGZ97298.1"/>
    </source>
</evidence>
<comment type="function">
    <text evidence="4">Flagellin is the subunit protein which polymerizes to form the filaments of bacterial flagella.</text>
</comment>
<dbReference type="SUPFAM" id="SSF64518">
    <property type="entry name" value="Phase 1 flagellin"/>
    <property type="match status" value="1"/>
</dbReference>
<dbReference type="Gene3D" id="2.170.280.10">
    <property type="entry name" value="f41 fragment of flagellin, middle domain"/>
    <property type="match status" value="1"/>
</dbReference>
<dbReference type="OrthoDB" id="9796789at2"/>
<evidence type="ECO:0000256" key="4">
    <source>
        <dbReference type="RuleBase" id="RU362073"/>
    </source>
</evidence>
<keyword evidence="8" id="KW-0966">Cell projection</keyword>
<protein>
    <recommendedName>
        <fullName evidence="2 4">Flagellin</fullName>
    </recommendedName>
</protein>
<reference evidence="8 9" key="2">
    <citation type="submission" date="2017-09" db="EMBL/GenBank/DDBJ databases">
        <authorList>
            <person name="Lee N."/>
            <person name="Cho B.-K."/>
        </authorList>
    </citation>
    <scope>NUCLEOTIDE SEQUENCE [LARGE SCALE GENOMIC DNA]</scope>
    <source>
        <strain evidence="8 9">ATCC 27467</strain>
    </source>
</reference>
<dbReference type="Gene3D" id="2.30.220.10">
    <property type="entry name" value="f41 fragment of flagellin, C-terminal domain"/>
    <property type="match status" value="1"/>
</dbReference>
<dbReference type="Gene3D" id="6.10.10.10">
    <property type="entry name" value="Flagellar export chaperone, C-terminal domain"/>
    <property type="match status" value="1"/>
</dbReference>
<evidence type="ECO:0000256" key="3">
    <source>
        <dbReference type="ARBA" id="ARBA00023143"/>
    </source>
</evidence>
<dbReference type="EMBL" id="BMVX01000044">
    <property type="protein sequence ID" value="GGZ97298.1"/>
    <property type="molecule type" value="Genomic_DNA"/>
</dbReference>
<dbReference type="AlphaFoldDB" id="A0A5P2UEP9"/>
<name>A0A5P2UEP9_9ACTN</name>
<dbReference type="InterPro" id="IPR046358">
    <property type="entry name" value="Flagellin_C"/>
</dbReference>
<keyword evidence="9" id="KW-1185">Reference proteome</keyword>
<dbReference type="GO" id="GO:0009288">
    <property type="term" value="C:bacterial-type flagellum"/>
    <property type="evidence" value="ECO:0007669"/>
    <property type="project" value="UniProtKB-SubCell"/>
</dbReference>
<keyword evidence="8" id="KW-0969">Cilium</keyword>
<keyword evidence="8" id="KW-0282">Flagellum</keyword>
<dbReference type="KEGG" id="ssub:CP968_00120"/>
<feature type="domain" description="Flagellin N-terminal" evidence="5">
    <location>
        <begin position="5"/>
        <end position="142"/>
    </location>
</feature>
<evidence type="ECO:0000256" key="2">
    <source>
        <dbReference type="ARBA" id="ARBA00020110"/>
    </source>
</evidence>
<dbReference type="Pfam" id="PF00669">
    <property type="entry name" value="Flagellin_N"/>
    <property type="match status" value="1"/>
</dbReference>
<evidence type="ECO:0000259" key="6">
    <source>
        <dbReference type="Pfam" id="PF00700"/>
    </source>
</evidence>
<dbReference type="Proteomes" id="UP000326831">
    <property type="component" value="Chromosome"/>
</dbReference>
<dbReference type="Pfam" id="PF00700">
    <property type="entry name" value="Flagellin_C"/>
    <property type="match status" value="1"/>
</dbReference>
<comment type="subcellular location">
    <subcellularLocation>
        <location evidence="4">Secreted</location>
    </subcellularLocation>
    <subcellularLocation>
        <location evidence="4">Bacterial flagellum</location>
    </subcellularLocation>
</comment>
<dbReference type="EMBL" id="CP023701">
    <property type="protein sequence ID" value="QEU76939.1"/>
    <property type="molecule type" value="Genomic_DNA"/>
</dbReference>
<evidence type="ECO:0000313" key="8">
    <source>
        <dbReference type="EMBL" id="QEU76939.1"/>
    </source>
</evidence>
<dbReference type="RefSeq" id="WP_150516038.1">
    <property type="nucleotide sequence ID" value="NZ_BMVX01000044.1"/>
</dbReference>
<reference evidence="7" key="1">
    <citation type="journal article" date="2014" name="Int. J. Syst. Evol. Microbiol.">
        <title>Complete genome sequence of Corynebacterium casei LMG S-19264T (=DSM 44701T), isolated from a smear-ripened cheese.</title>
        <authorList>
            <consortium name="US DOE Joint Genome Institute (JGI-PGF)"/>
            <person name="Walter F."/>
            <person name="Albersmeier A."/>
            <person name="Kalinowski J."/>
            <person name="Ruckert C."/>
        </authorList>
    </citation>
    <scope>NUCLEOTIDE SEQUENCE</scope>
    <source>
        <strain evidence="7">JCM 4834</strain>
    </source>
</reference>
<feature type="domain" description="Flagellin C-terminal" evidence="6">
    <location>
        <begin position="220"/>
        <end position="304"/>
    </location>
</feature>
<comment type="similarity">
    <text evidence="1 4">Belongs to the bacterial flagellin family.</text>
</comment>
<evidence type="ECO:0000256" key="1">
    <source>
        <dbReference type="ARBA" id="ARBA00005709"/>
    </source>
</evidence>
<evidence type="ECO:0000313" key="9">
    <source>
        <dbReference type="Proteomes" id="UP000326831"/>
    </source>
</evidence>
<sequence>MLTLNTNIMSLTTQNYLNITGSTMGIAAERLASGKRINSSKDEAASLGIAIADRMATQVNDSGQASRNGNDAISLAQTTEGALKEITNNLQRIRLLTVQAANGIHAVTDRRAIQQEVSQRLEAIDTISQQTQFNGIKVLAKNTSMTFQTGTNDGDVIAVAMKTVNLHTLALEGYDLTKTIAFTDEADPTKINYTDPDGHAATADTFDASLAGRYLIDPLSQIDAALVHVTSLRTILGAVQNRFESNIRSQDTDVANLNAARERIEATDYALETANYTQASILQQAGISVLAQVNAQPKNILPLLQQLG</sequence>
<accession>A0A5P2UEP9</accession>
<proteinExistence type="inferred from homology"/>
<dbReference type="GO" id="GO:0005198">
    <property type="term" value="F:structural molecule activity"/>
    <property type="evidence" value="ECO:0007669"/>
    <property type="project" value="UniProtKB-UniRule"/>
</dbReference>
<keyword evidence="3 4" id="KW-0975">Bacterial flagellum</keyword>
<evidence type="ECO:0000259" key="5">
    <source>
        <dbReference type="Pfam" id="PF00669"/>
    </source>
</evidence>
<dbReference type="PANTHER" id="PTHR42792:SF2">
    <property type="entry name" value="FLAGELLIN"/>
    <property type="match status" value="1"/>
</dbReference>
<reference evidence="7" key="3">
    <citation type="submission" date="2020-09" db="EMBL/GenBank/DDBJ databases">
        <authorList>
            <person name="Sun Q."/>
            <person name="Ohkuma M."/>
        </authorList>
    </citation>
    <scope>NUCLEOTIDE SEQUENCE</scope>
    <source>
        <strain evidence="7">JCM 4834</strain>
    </source>
</reference>
<dbReference type="Gene3D" id="1.20.1330.10">
    <property type="entry name" value="f41 fragment of flagellin, N-terminal domain"/>
    <property type="match status" value="1"/>
</dbReference>
<gene>
    <name evidence="8" type="ORF">CP968_00120</name>
    <name evidence="7" type="ORF">GCM10010371_66460</name>
</gene>
<dbReference type="PANTHER" id="PTHR42792">
    <property type="entry name" value="FLAGELLIN"/>
    <property type="match status" value="1"/>
</dbReference>
<dbReference type="InterPro" id="IPR001492">
    <property type="entry name" value="Flagellin"/>
</dbReference>
<dbReference type="InterPro" id="IPR042187">
    <property type="entry name" value="Flagellin_C_sub2"/>
</dbReference>